<evidence type="ECO:0000313" key="1">
    <source>
        <dbReference type="EMBL" id="AZQ94082.1"/>
    </source>
</evidence>
<proteinExistence type="predicted"/>
<reference evidence="1 2" key="1">
    <citation type="submission" date="2018-12" db="EMBL/GenBank/DDBJ databases">
        <title>Persistence of Moraxella catarrhalis in Chronic Obstructive Pulmonary Disease and Regulation of the Hag/MID Adhesin.</title>
        <authorList>
            <person name="Murphy T."/>
            <person name="Zhao X."/>
            <person name="Vyas G."/>
            <person name="Aluvathingal J."/>
            <person name="Nadendla S."/>
            <person name="Tallon L."/>
            <person name="Tettelin H."/>
        </authorList>
    </citation>
    <scope>NUCLEOTIDE SEQUENCE [LARGE SCALE GENOMIC DNA]</scope>
    <source>
        <strain evidence="1 2">46P58B1</strain>
    </source>
</reference>
<dbReference type="EMBL" id="CP034662">
    <property type="protein sequence ID" value="AZQ94082.1"/>
    <property type="molecule type" value="Genomic_DNA"/>
</dbReference>
<dbReference type="RefSeq" id="WP_003667823.1">
    <property type="nucleotide sequence ID" value="NZ_CP008804.1"/>
</dbReference>
<name>A0A3A9NDH8_MORCA</name>
<dbReference type="Proteomes" id="UP000280228">
    <property type="component" value="Chromosome"/>
</dbReference>
<gene>
    <name evidence="1" type="ORF">EJK53_0863</name>
</gene>
<organism evidence="1 2">
    <name type="scientific">Moraxella catarrhalis</name>
    <name type="common">Branhamella catarrhalis</name>
    <dbReference type="NCBI Taxonomy" id="480"/>
    <lineage>
        <taxon>Bacteria</taxon>
        <taxon>Pseudomonadati</taxon>
        <taxon>Pseudomonadota</taxon>
        <taxon>Gammaproteobacteria</taxon>
        <taxon>Moraxellales</taxon>
        <taxon>Moraxellaceae</taxon>
        <taxon>Moraxella</taxon>
    </lineage>
</organism>
<accession>A0A3A9NDH8</accession>
<evidence type="ECO:0000313" key="2">
    <source>
        <dbReference type="Proteomes" id="UP000280228"/>
    </source>
</evidence>
<dbReference type="AlphaFoldDB" id="A0A3A9NDH8"/>
<dbReference type="KEGG" id="mcs:DR90_1133"/>
<sequence length="85" mass="9994">MKINDYLEIHQDDLPCHCRVSNISKEYASQHGESLLVTAIVVEPMYKNIYPHNQELAEYMEENKDTYIRRALADNGKLYDYAIKE</sequence>
<protein>
    <submittedName>
        <fullName evidence="1">Uncharacterized protein</fullName>
    </submittedName>
</protein>